<evidence type="ECO:0000256" key="4">
    <source>
        <dbReference type="ARBA" id="ARBA00022759"/>
    </source>
</evidence>
<organism evidence="9 10">
    <name type="scientific">Thelohanellus kitauei</name>
    <name type="common">Myxosporean</name>
    <dbReference type="NCBI Taxonomy" id="669202"/>
    <lineage>
        <taxon>Eukaryota</taxon>
        <taxon>Metazoa</taxon>
        <taxon>Cnidaria</taxon>
        <taxon>Myxozoa</taxon>
        <taxon>Myxosporea</taxon>
        <taxon>Bivalvulida</taxon>
        <taxon>Platysporina</taxon>
        <taxon>Myxobolidae</taxon>
        <taxon>Thelohanellus</taxon>
    </lineage>
</organism>
<dbReference type="AlphaFoldDB" id="A0A0C2IZZ3"/>
<gene>
    <name evidence="8" type="ORF">RF11_10504</name>
    <name evidence="9" type="ORF">RF11_11921</name>
</gene>
<keyword evidence="4" id="KW-0255">Endonuclease</keyword>
<evidence type="ECO:0000256" key="1">
    <source>
        <dbReference type="ARBA" id="ARBA00022679"/>
    </source>
</evidence>
<dbReference type="EMBL" id="JWZT01005005">
    <property type="protein sequence ID" value="KII62336.1"/>
    <property type="molecule type" value="Genomic_DNA"/>
</dbReference>
<keyword evidence="10" id="KW-1185">Reference proteome</keyword>
<keyword evidence="3" id="KW-0540">Nuclease</keyword>
<evidence type="ECO:0000256" key="6">
    <source>
        <dbReference type="ARBA" id="ARBA00022918"/>
    </source>
</evidence>
<comment type="caution">
    <text evidence="9">The sequence shown here is derived from an EMBL/GenBank/DDBJ whole genome shotgun (WGS) entry which is preliminary data.</text>
</comment>
<protein>
    <submittedName>
        <fullName evidence="9">Retrovirus-related Pol polyprotein</fullName>
    </submittedName>
</protein>
<dbReference type="GO" id="GO:0016787">
    <property type="term" value="F:hydrolase activity"/>
    <property type="evidence" value="ECO:0007669"/>
    <property type="project" value="UniProtKB-KW"/>
</dbReference>
<dbReference type="InterPro" id="IPR041373">
    <property type="entry name" value="RT_RNaseH"/>
</dbReference>
<dbReference type="GO" id="GO:0004519">
    <property type="term" value="F:endonuclease activity"/>
    <property type="evidence" value="ECO:0007669"/>
    <property type="project" value="UniProtKB-KW"/>
</dbReference>
<dbReference type="Proteomes" id="UP000031668">
    <property type="component" value="Unassembled WGS sequence"/>
</dbReference>
<keyword evidence="2" id="KW-0548">Nucleotidyltransferase</keyword>
<evidence type="ECO:0000313" key="9">
    <source>
        <dbReference type="EMBL" id="KII71094.1"/>
    </source>
</evidence>
<evidence type="ECO:0000313" key="10">
    <source>
        <dbReference type="Proteomes" id="UP000031668"/>
    </source>
</evidence>
<sequence length="166" mass="19532">MCFEKSNLKRKKFLVTENEVLSKIFATKKFYQFLYGRSCKIFSDHKPLERHLSHRNGLSGAASVRITRWWHLIGYYEFSIHSQKAEANKCADTLSRLPIEDSANHDLGNLAAGINYFKQSFYLSKKMLRIATTHDAHLGKVIKYLNTGWRDRREIYKSLDSYYDKR</sequence>
<dbReference type="OrthoDB" id="8043115at2759"/>
<keyword evidence="5" id="KW-0378">Hydrolase</keyword>
<evidence type="ECO:0000259" key="7">
    <source>
        <dbReference type="Pfam" id="PF17917"/>
    </source>
</evidence>
<dbReference type="EMBL" id="JWZT01001863">
    <property type="protein sequence ID" value="KII71094.1"/>
    <property type="molecule type" value="Genomic_DNA"/>
</dbReference>
<reference evidence="9 10" key="1">
    <citation type="journal article" date="2014" name="Genome Biol. Evol.">
        <title>The genome of the myxosporean Thelohanellus kitauei shows adaptations to nutrient acquisition within its fish host.</title>
        <authorList>
            <person name="Yang Y."/>
            <person name="Xiong J."/>
            <person name="Zhou Z."/>
            <person name="Huo F."/>
            <person name="Miao W."/>
            <person name="Ran C."/>
            <person name="Liu Y."/>
            <person name="Zhang J."/>
            <person name="Feng J."/>
            <person name="Wang M."/>
            <person name="Wang M."/>
            <person name="Wang L."/>
            <person name="Yao B."/>
        </authorList>
    </citation>
    <scope>NUCLEOTIDE SEQUENCE [LARGE SCALE GENOMIC DNA]</scope>
    <source>
        <strain evidence="9">Wuqing</strain>
    </source>
</reference>
<evidence type="ECO:0000313" key="8">
    <source>
        <dbReference type="EMBL" id="KII62336.1"/>
    </source>
</evidence>
<keyword evidence="1" id="KW-0808">Transferase</keyword>
<evidence type="ECO:0000256" key="5">
    <source>
        <dbReference type="ARBA" id="ARBA00022801"/>
    </source>
</evidence>
<dbReference type="PANTHER" id="PTHR37984">
    <property type="entry name" value="PROTEIN CBG26694"/>
    <property type="match status" value="1"/>
</dbReference>
<keyword evidence="6" id="KW-0695">RNA-directed DNA polymerase</keyword>
<dbReference type="InterPro" id="IPR043502">
    <property type="entry name" value="DNA/RNA_pol_sf"/>
</dbReference>
<dbReference type="Pfam" id="PF17917">
    <property type="entry name" value="RT_RNaseH"/>
    <property type="match status" value="1"/>
</dbReference>
<feature type="domain" description="Reverse transcriptase RNase H-like" evidence="7">
    <location>
        <begin position="9"/>
        <end position="73"/>
    </location>
</feature>
<dbReference type="GO" id="GO:0003964">
    <property type="term" value="F:RNA-directed DNA polymerase activity"/>
    <property type="evidence" value="ECO:0007669"/>
    <property type="project" value="UniProtKB-KW"/>
</dbReference>
<proteinExistence type="predicted"/>
<evidence type="ECO:0000256" key="3">
    <source>
        <dbReference type="ARBA" id="ARBA00022722"/>
    </source>
</evidence>
<dbReference type="InterPro" id="IPR050951">
    <property type="entry name" value="Retrovirus_Pol_polyprotein"/>
</dbReference>
<accession>A0A0C2IZZ3</accession>
<evidence type="ECO:0000256" key="2">
    <source>
        <dbReference type="ARBA" id="ARBA00022695"/>
    </source>
</evidence>
<dbReference type="SUPFAM" id="SSF56672">
    <property type="entry name" value="DNA/RNA polymerases"/>
    <property type="match status" value="1"/>
</dbReference>
<dbReference type="PANTHER" id="PTHR37984:SF5">
    <property type="entry name" value="PROTEIN NYNRIN-LIKE"/>
    <property type="match status" value="1"/>
</dbReference>
<name>A0A0C2IZZ3_THEKT</name>